<proteinExistence type="predicted"/>
<evidence type="ECO:0000256" key="3">
    <source>
        <dbReference type="ARBA" id="ARBA00022839"/>
    </source>
</evidence>
<dbReference type="InterPro" id="IPR002421">
    <property type="entry name" value="5-3_exonuclease"/>
</dbReference>
<keyword evidence="4" id="KW-0238">DNA-binding</keyword>
<evidence type="ECO:0000256" key="2">
    <source>
        <dbReference type="ARBA" id="ARBA00022801"/>
    </source>
</evidence>
<protein>
    <recommendedName>
        <fullName evidence="6">5'-3' exonuclease</fullName>
    </recommendedName>
</protein>
<gene>
    <name evidence="8" type="ORF">HDA39_002152</name>
</gene>
<dbReference type="GO" id="GO:0017108">
    <property type="term" value="F:5'-flap endonuclease activity"/>
    <property type="evidence" value="ECO:0007669"/>
    <property type="project" value="InterPro"/>
</dbReference>
<evidence type="ECO:0000259" key="7">
    <source>
        <dbReference type="SMART" id="SM00475"/>
    </source>
</evidence>
<dbReference type="SUPFAM" id="SSF88723">
    <property type="entry name" value="PIN domain-like"/>
    <property type="match status" value="1"/>
</dbReference>
<dbReference type="AlphaFoldDB" id="A0A7W9J4J3"/>
<dbReference type="SMART" id="SM00279">
    <property type="entry name" value="HhH2"/>
    <property type="match status" value="1"/>
</dbReference>
<dbReference type="GO" id="GO:0033567">
    <property type="term" value="P:DNA replication, Okazaki fragment processing"/>
    <property type="evidence" value="ECO:0007669"/>
    <property type="project" value="InterPro"/>
</dbReference>
<keyword evidence="2" id="KW-0378">Hydrolase</keyword>
<dbReference type="Gene3D" id="3.40.50.1010">
    <property type="entry name" value="5'-nuclease"/>
    <property type="match status" value="1"/>
</dbReference>
<dbReference type="PANTHER" id="PTHR42646">
    <property type="entry name" value="FLAP ENDONUCLEASE XNI"/>
    <property type="match status" value="1"/>
</dbReference>
<dbReference type="PANTHER" id="PTHR42646:SF2">
    <property type="entry name" value="5'-3' EXONUCLEASE FAMILY PROTEIN"/>
    <property type="match status" value="1"/>
</dbReference>
<dbReference type="InterPro" id="IPR029060">
    <property type="entry name" value="PIN-like_dom_sf"/>
</dbReference>
<keyword evidence="3 8" id="KW-0269">Exonuclease</keyword>
<dbReference type="CDD" id="cd09898">
    <property type="entry name" value="H3TH_53EXO"/>
    <property type="match status" value="1"/>
</dbReference>
<dbReference type="SUPFAM" id="SSF47807">
    <property type="entry name" value="5' to 3' exonuclease, C-terminal subdomain"/>
    <property type="match status" value="1"/>
</dbReference>
<dbReference type="Proteomes" id="UP000549971">
    <property type="component" value="Unassembled WGS sequence"/>
</dbReference>
<dbReference type="EMBL" id="JACHMY010000001">
    <property type="protein sequence ID" value="MBB5835418.1"/>
    <property type="molecule type" value="Genomic_DNA"/>
</dbReference>
<keyword evidence="9" id="KW-1185">Reference proteome</keyword>
<dbReference type="InterPro" id="IPR020045">
    <property type="entry name" value="DNA_polI_H3TH"/>
</dbReference>
<evidence type="ECO:0000256" key="5">
    <source>
        <dbReference type="ARBA" id="ARBA00049957"/>
    </source>
</evidence>
<organism evidence="8 9">
    <name type="scientific">Kribbella italica</name>
    <dbReference type="NCBI Taxonomy" id="1540520"/>
    <lineage>
        <taxon>Bacteria</taxon>
        <taxon>Bacillati</taxon>
        <taxon>Actinomycetota</taxon>
        <taxon>Actinomycetes</taxon>
        <taxon>Propionibacteriales</taxon>
        <taxon>Kribbellaceae</taxon>
        <taxon>Kribbella</taxon>
    </lineage>
</organism>
<dbReference type="InterPro" id="IPR020046">
    <property type="entry name" value="5-3_exonucl_a-hlix_arch_N"/>
</dbReference>
<accession>A0A7W9J4J3</accession>
<comment type="caution">
    <text evidence="8">The sequence shown here is derived from an EMBL/GenBank/DDBJ whole genome shotgun (WGS) entry which is preliminary data.</text>
</comment>
<dbReference type="InterPro" id="IPR036279">
    <property type="entry name" value="5-3_exonuclease_C_sf"/>
</dbReference>
<dbReference type="Gene3D" id="1.10.150.20">
    <property type="entry name" value="5' to 3' exonuclease, C-terminal subdomain"/>
    <property type="match status" value="1"/>
</dbReference>
<evidence type="ECO:0000256" key="6">
    <source>
        <dbReference type="ARBA" id="ARBA00050026"/>
    </source>
</evidence>
<dbReference type="SMART" id="SM00475">
    <property type="entry name" value="53EXOc"/>
    <property type="match status" value="1"/>
</dbReference>
<reference evidence="8 9" key="1">
    <citation type="submission" date="2020-08" db="EMBL/GenBank/DDBJ databases">
        <title>Sequencing the genomes of 1000 actinobacteria strains.</title>
        <authorList>
            <person name="Klenk H.-P."/>
        </authorList>
    </citation>
    <scope>NUCLEOTIDE SEQUENCE [LARGE SCALE GENOMIC DNA]</scope>
    <source>
        <strain evidence="8 9">DSM 28967</strain>
    </source>
</reference>
<dbReference type="InterPro" id="IPR038969">
    <property type="entry name" value="FEN"/>
</dbReference>
<sequence>MAETGSGSGQRLMLLDTASLYFRAFFGVPDTMKAADGTPTNAIRGLLDFIARLVDNHHPTHLVACWDDNWRPSWRVELIPSYKAQRVEYVAAGGEQVEEVPDRLEVQVPFIRACLDSLGIAIAGAPDHEADDVIGTLSHRATMPVDVVTGDRDLFQLIDDSRGVRVIYTAAKGVGRAEVYDEKALLAKYDIPANRYADFATLRGDASDGLPGVKGVGEKTAASLVTAYGGLADIRAAALDPSTPMSPSVKRKIVDASDYLDVAPKVVAVATDAPVNVHHPEMPTEVADPQRWLDLVELLELGSSAQRVMQALNVGPKDTV</sequence>
<evidence type="ECO:0000256" key="4">
    <source>
        <dbReference type="ARBA" id="ARBA00023125"/>
    </source>
</evidence>
<evidence type="ECO:0000256" key="1">
    <source>
        <dbReference type="ARBA" id="ARBA00022722"/>
    </source>
</evidence>
<dbReference type="InterPro" id="IPR008918">
    <property type="entry name" value="HhH2"/>
</dbReference>
<name>A0A7W9J4J3_9ACTN</name>
<keyword evidence="1" id="KW-0540">Nuclease</keyword>
<dbReference type="Pfam" id="PF02739">
    <property type="entry name" value="5_3_exonuc_N"/>
    <property type="match status" value="1"/>
</dbReference>
<comment type="function">
    <text evidence="5">5'-3' exonuclease acting preferentially on double-stranded DNA.</text>
</comment>
<dbReference type="Pfam" id="PF01367">
    <property type="entry name" value="5_3_exonuc"/>
    <property type="match status" value="1"/>
</dbReference>
<dbReference type="CDD" id="cd09859">
    <property type="entry name" value="PIN_53EXO"/>
    <property type="match status" value="1"/>
</dbReference>
<evidence type="ECO:0000313" key="8">
    <source>
        <dbReference type="EMBL" id="MBB5835418.1"/>
    </source>
</evidence>
<dbReference type="GO" id="GO:0003677">
    <property type="term" value="F:DNA binding"/>
    <property type="evidence" value="ECO:0007669"/>
    <property type="project" value="UniProtKB-KW"/>
</dbReference>
<dbReference type="GO" id="GO:0008409">
    <property type="term" value="F:5'-3' exonuclease activity"/>
    <property type="evidence" value="ECO:0007669"/>
    <property type="project" value="InterPro"/>
</dbReference>
<feature type="domain" description="5'-3' exonuclease" evidence="7">
    <location>
        <begin position="10"/>
        <end position="285"/>
    </location>
</feature>
<evidence type="ECO:0000313" key="9">
    <source>
        <dbReference type="Proteomes" id="UP000549971"/>
    </source>
</evidence>